<organism evidence="1 2">
    <name type="scientific">Cavenderia fasciculata</name>
    <name type="common">Slime mold</name>
    <name type="synonym">Dictyostelium fasciculatum</name>
    <dbReference type="NCBI Taxonomy" id="261658"/>
    <lineage>
        <taxon>Eukaryota</taxon>
        <taxon>Amoebozoa</taxon>
        <taxon>Evosea</taxon>
        <taxon>Eumycetozoa</taxon>
        <taxon>Dictyostelia</taxon>
        <taxon>Acytosteliales</taxon>
        <taxon>Cavenderiaceae</taxon>
        <taxon>Cavenderia</taxon>
    </lineage>
</organism>
<dbReference type="InterPro" id="IPR000150">
    <property type="entry name" value="Cof"/>
</dbReference>
<evidence type="ECO:0000313" key="2">
    <source>
        <dbReference type="Proteomes" id="UP000007797"/>
    </source>
</evidence>
<dbReference type="Proteomes" id="UP000007797">
    <property type="component" value="Unassembled WGS sequence"/>
</dbReference>
<dbReference type="PANTHER" id="PTHR10000">
    <property type="entry name" value="PHOSPHOSERINE PHOSPHATASE"/>
    <property type="match status" value="1"/>
</dbReference>
<dbReference type="OMA" id="GAWIQDP"/>
<dbReference type="GeneID" id="14867419"/>
<dbReference type="RefSeq" id="XP_004351749.1">
    <property type="nucleotide sequence ID" value="XM_004351697.1"/>
</dbReference>
<keyword evidence="1" id="KW-0378">Hydrolase</keyword>
<dbReference type="SUPFAM" id="SSF56784">
    <property type="entry name" value="HAD-like"/>
    <property type="match status" value="1"/>
</dbReference>
<dbReference type="NCBIfam" id="TIGR01484">
    <property type="entry name" value="HAD-SF-IIB"/>
    <property type="match status" value="1"/>
</dbReference>
<protein>
    <submittedName>
        <fullName evidence="1">HAD superfamily hydrolase-like protein</fullName>
    </submittedName>
</protein>
<dbReference type="STRING" id="1054147.F4QAX0"/>
<dbReference type="OrthoDB" id="27226at2759"/>
<gene>
    <name evidence="1" type="ORF">DFA_09852</name>
</gene>
<dbReference type="InterPro" id="IPR036412">
    <property type="entry name" value="HAD-like_sf"/>
</dbReference>
<dbReference type="GO" id="GO:0005829">
    <property type="term" value="C:cytosol"/>
    <property type="evidence" value="ECO:0007669"/>
    <property type="project" value="TreeGrafter"/>
</dbReference>
<dbReference type="PANTHER" id="PTHR10000:SF8">
    <property type="entry name" value="HAD SUPERFAMILY HYDROLASE-LIKE, TYPE 3"/>
    <property type="match status" value="1"/>
</dbReference>
<dbReference type="Gene3D" id="3.30.1240.10">
    <property type="match status" value="1"/>
</dbReference>
<sequence>MVQLESPFKVIALDLDGTILNSDKKVSENSKRVFQHLNKHYSDVEILLASGRAPYLVSPVETELEVDCSLIGYNGGVCLSKKEGEGRTTVFSKPISKHDAFDILKYAEENNHCLNVYGDGIVYAVSKQKQKADNYATMTGATYQFIESYYELDKMGVEPTKCLIILETDEECDKLLEKLTADNTFPNVSLVKSNCKSKTCAQYYVEFLQQSVNKGSSVLEFAKLKGYNHDQIVAFGDAENDIEMLKSVGLGICLANGTDPTKKISSKVSIYSNDQDGVAREIVELFNLPKDLIQ</sequence>
<dbReference type="Gene3D" id="3.40.50.1000">
    <property type="entry name" value="HAD superfamily/HAD-like"/>
    <property type="match status" value="1"/>
</dbReference>
<name>F4QAX0_CACFS</name>
<evidence type="ECO:0000313" key="1">
    <source>
        <dbReference type="EMBL" id="EGG15029.1"/>
    </source>
</evidence>
<dbReference type="InterPro" id="IPR023214">
    <property type="entry name" value="HAD_sf"/>
</dbReference>
<dbReference type="AlphaFoldDB" id="F4QAX0"/>
<dbReference type="PROSITE" id="PS01228">
    <property type="entry name" value="COF_1"/>
    <property type="match status" value="1"/>
</dbReference>
<accession>F4QAX0</accession>
<dbReference type="NCBIfam" id="TIGR00099">
    <property type="entry name" value="Cof-subfamily"/>
    <property type="match status" value="1"/>
</dbReference>
<dbReference type="Pfam" id="PF08282">
    <property type="entry name" value="Hydrolase_3"/>
    <property type="match status" value="1"/>
</dbReference>
<dbReference type="EMBL" id="GL883026">
    <property type="protein sequence ID" value="EGG15029.1"/>
    <property type="molecule type" value="Genomic_DNA"/>
</dbReference>
<proteinExistence type="predicted"/>
<dbReference type="GO" id="GO:0000287">
    <property type="term" value="F:magnesium ion binding"/>
    <property type="evidence" value="ECO:0007669"/>
    <property type="project" value="TreeGrafter"/>
</dbReference>
<dbReference type="KEGG" id="dfa:DFA_09852"/>
<keyword evidence="2" id="KW-1185">Reference proteome</keyword>
<dbReference type="GO" id="GO:0016791">
    <property type="term" value="F:phosphatase activity"/>
    <property type="evidence" value="ECO:0007669"/>
    <property type="project" value="UniProtKB-ARBA"/>
</dbReference>
<dbReference type="InterPro" id="IPR006379">
    <property type="entry name" value="HAD-SF_hydro_IIB"/>
</dbReference>
<dbReference type="PROSITE" id="PS01229">
    <property type="entry name" value="COF_2"/>
    <property type="match status" value="1"/>
</dbReference>
<reference evidence="2" key="1">
    <citation type="journal article" date="2011" name="Genome Res.">
        <title>Phylogeny-wide analysis of social amoeba genomes highlights ancient origins for complex intercellular communication.</title>
        <authorList>
            <person name="Heidel A.J."/>
            <person name="Lawal H.M."/>
            <person name="Felder M."/>
            <person name="Schilde C."/>
            <person name="Helps N.R."/>
            <person name="Tunggal B."/>
            <person name="Rivero F."/>
            <person name="John U."/>
            <person name="Schleicher M."/>
            <person name="Eichinger L."/>
            <person name="Platzer M."/>
            <person name="Noegel A.A."/>
            <person name="Schaap P."/>
            <person name="Gloeckner G."/>
        </authorList>
    </citation>
    <scope>NUCLEOTIDE SEQUENCE [LARGE SCALE GENOMIC DNA]</scope>
    <source>
        <strain evidence="2">SH3</strain>
    </source>
</reference>